<organism evidence="1 2">
    <name type="scientific">Brachyspira intermedia (strain ATCC 51140 / PWS/A)</name>
    <name type="common">Serpulina intermedia</name>
    <dbReference type="NCBI Taxonomy" id="1045858"/>
    <lineage>
        <taxon>Bacteria</taxon>
        <taxon>Pseudomonadati</taxon>
        <taxon>Spirochaetota</taxon>
        <taxon>Spirochaetia</taxon>
        <taxon>Brachyspirales</taxon>
        <taxon>Brachyspiraceae</taxon>
        <taxon>Brachyspira</taxon>
    </lineage>
</organism>
<dbReference type="RefSeq" id="WP_014488541.1">
    <property type="nucleotide sequence ID" value="NC_017243.1"/>
</dbReference>
<dbReference type="PATRIC" id="fig|1045858.4.peg.2114"/>
<evidence type="ECO:0000313" key="2">
    <source>
        <dbReference type="Proteomes" id="UP000008522"/>
    </source>
</evidence>
<dbReference type="KEGG" id="bip:Bint_2111"/>
<evidence type="ECO:0000313" key="1">
    <source>
        <dbReference type="EMBL" id="AEM22725.1"/>
    </source>
</evidence>
<protein>
    <submittedName>
        <fullName evidence="1">Glyoxalase/bleomycin resistance protein/dioxygenase</fullName>
    </submittedName>
</protein>
<reference evidence="1 2" key="1">
    <citation type="journal article" date="2011" name="BMC Genomics">
        <title>Complete genome sequence of Brachyspira intermedia reveals unique genomic features in Brachyspira species and phage-mediated horizontal gene transfer.</title>
        <authorList>
            <person name="Hafstrom T."/>
            <person name="Jansson D.S."/>
            <person name="Segerman B."/>
        </authorList>
    </citation>
    <scope>NUCLEOTIDE SEQUENCE [LARGE SCALE GENOMIC DNA]</scope>
    <source>
        <strain evidence="2">ATCC 51140 / PWS/A</strain>
    </source>
</reference>
<dbReference type="InterPro" id="IPR029068">
    <property type="entry name" value="Glyas_Bleomycin-R_OHBP_Dase"/>
</dbReference>
<accession>G0ELE9</accession>
<dbReference type="GeneID" id="88626035"/>
<proteinExistence type="predicted"/>
<dbReference type="Proteomes" id="UP000008522">
    <property type="component" value="Chromosome"/>
</dbReference>
<dbReference type="EMBL" id="CP002874">
    <property type="protein sequence ID" value="AEM22725.1"/>
    <property type="molecule type" value="Genomic_DNA"/>
</dbReference>
<dbReference type="HOGENOM" id="CLU_3005125_0_0_12"/>
<gene>
    <name evidence="1" type="ordered locus">Bint_2111</name>
</gene>
<dbReference type="Gene3D" id="3.10.180.10">
    <property type="entry name" value="2,3-Dihydroxybiphenyl 1,2-Dioxygenase, domain 1"/>
    <property type="match status" value="1"/>
</dbReference>
<dbReference type="GO" id="GO:0051213">
    <property type="term" value="F:dioxygenase activity"/>
    <property type="evidence" value="ECO:0007669"/>
    <property type="project" value="UniProtKB-KW"/>
</dbReference>
<dbReference type="eggNOG" id="COG0346">
    <property type="taxonomic scope" value="Bacteria"/>
</dbReference>
<dbReference type="AlphaFoldDB" id="G0ELE9"/>
<keyword evidence="1" id="KW-0560">Oxidoreductase</keyword>
<keyword evidence="1" id="KW-0223">Dioxygenase</keyword>
<name>G0ELE9_BRAIP</name>
<keyword evidence="2" id="KW-1185">Reference proteome</keyword>
<sequence>MIIVTDLNKSVEFYKNILELNVIMDFGADKTLTGNLVLKTKDTYKDFIDNNDISFV</sequence>
<dbReference type="SUPFAM" id="SSF54593">
    <property type="entry name" value="Glyoxalase/Bleomycin resistance protein/Dihydroxybiphenyl dioxygenase"/>
    <property type="match status" value="1"/>
</dbReference>